<gene>
    <name evidence="1" type="ORF">HOP40_33015</name>
</gene>
<keyword evidence="2" id="KW-1185">Reference proteome</keyword>
<dbReference type="KEGG" id="pbro:HOP40_33015"/>
<evidence type="ECO:0000313" key="1">
    <source>
        <dbReference type="EMBL" id="QJY49998.1"/>
    </source>
</evidence>
<dbReference type="EMBL" id="CP053564">
    <property type="protein sequence ID" value="QJY49998.1"/>
    <property type="molecule type" value="Genomic_DNA"/>
</dbReference>
<dbReference type="InterPro" id="IPR045677">
    <property type="entry name" value="DUF6197"/>
</dbReference>
<name>A0A6M6JQ30_9PSEU</name>
<organism evidence="1 2">
    <name type="scientific">Pseudonocardia broussonetiae</name>
    <dbReference type="NCBI Taxonomy" id="2736640"/>
    <lineage>
        <taxon>Bacteria</taxon>
        <taxon>Bacillati</taxon>
        <taxon>Actinomycetota</taxon>
        <taxon>Actinomycetes</taxon>
        <taxon>Pseudonocardiales</taxon>
        <taxon>Pseudonocardiaceae</taxon>
        <taxon>Pseudonocardia</taxon>
    </lineage>
</organism>
<dbReference type="AlphaFoldDB" id="A0A6M6JQ30"/>
<dbReference type="Pfam" id="PF19698">
    <property type="entry name" value="DUF6197"/>
    <property type="match status" value="1"/>
</dbReference>
<sequence>MTVAVLESRGAVLSGTTAPAPPSVLGVAEQILERGWLQHGWYQREPAPLRRRLLSGSPRPDEVRSACLVAAIAVAAHRGTFFVDVERDALPWMDQVWRVLHDGDPPHRLRPRERIRDLVAWNDEPGRTRREVIAAVRAAATEPLRRATLTTQTAQET</sequence>
<evidence type="ECO:0000313" key="2">
    <source>
        <dbReference type="Proteomes" id="UP000505377"/>
    </source>
</evidence>
<dbReference type="RefSeq" id="WP_172166989.1">
    <property type="nucleotide sequence ID" value="NZ_CP053564.1"/>
</dbReference>
<protein>
    <submittedName>
        <fullName evidence="1">Uncharacterized protein</fullName>
    </submittedName>
</protein>
<accession>A0A6M6JQ30</accession>
<dbReference type="Proteomes" id="UP000505377">
    <property type="component" value="Chromosome"/>
</dbReference>
<proteinExistence type="predicted"/>
<reference evidence="1 2" key="1">
    <citation type="submission" date="2020-05" db="EMBL/GenBank/DDBJ databases">
        <authorList>
            <person name="Mo P."/>
        </authorList>
    </citation>
    <scope>NUCLEOTIDE SEQUENCE [LARGE SCALE GENOMIC DNA]</scope>
    <source>
        <strain evidence="1 2">Gen01</strain>
    </source>
</reference>